<organism evidence="6">
    <name type="scientific">marine metagenome</name>
    <dbReference type="NCBI Taxonomy" id="408172"/>
    <lineage>
        <taxon>unclassified sequences</taxon>
        <taxon>metagenomes</taxon>
        <taxon>ecological metagenomes</taxon>
    </lineage>
</organism>
<reference evidence="6" key="1">
    <citation type="submission" date="2018-05" db="EMBL/GenBank/DDBJ databases">
        <authorList>
            <person name="Lanie J.A."/>
            <person name="Ng W.-L."/>
            <person name="Kazmierczak K.M."/>
            <person name="Andrzejewski T.M."/>
            <person name="Davidsen T.M."/>
            <person name="Wayne K.J."/>
            <person name="Tettelin H."/>
            <person name="Glass J.I."/>
            <person name="Rusch D."/>
            <person name="Podicherti R."/>
            <person name="Tsui H.-C.T."/>
            <person name="Winkler M.E."/>
        </authorList>
    </citation>
    <scope>NUCLEOTIDE SEQUENCE</scope>
</reference>
<evidence type="ECO:0000313" key="6">
    <source>
        <dbReference type="EMBL" id="SVA58835.1"/>
    </source>
</evidence>
<dbReference type="Pfam" id="PF12327">
    <property type="entry name" value="FtsZ_C"/>
    <property type="match status" value="1"/>
</dbReference>
<dbReference type="PROSITE" id="PS01135">
    <property type="entry name" value="FTSZ_2"/>
    <property type="match status" value="1"/>
</dbReference>
<dbReference type="SMART" id="SM00864">
    <property type="entry name" value="Tubulin"/>
    <property type="match status" value="1"/>
</dbReference>
<proteinExistence type="inferred from homology"/>
<dbReference type="GO" id="GO:0051301">
    <property type="term" value="P:cell division"/>
    <property type="evidence" value="ECO:0007669"/>
    <property type="project" value="TreeGrafter"/>
</dbReference>
<evidence type="ECO:0000259" key="5">
    <source>
        <dbReference type="SMART" id="SM00865"/>
    </source>
</evidence>
<evidence type="ECO:0000259" key="4">
    <source>
        <dbReference type="SMART" id="SM00864"/>
    </source>
</evidence>
<dbReference type="InterPro" id="IPR036525">
    <property type="entry name" value="Tubulin/FtsZ_GTPase_sf"/>
</dbReference>
<evidence type="ECO:0008006" key="7">
    <source>
        <dbReference type="Google" id="ProtNLM"/>
    </source>
</evidence>
<dbReference type="InterPro" id="IPR045061">
    <property type="entry name" value="FtsZ/CetZ"/>
</dbReference>
<dbReference type="PRINTS" id="PR00423">
    <property type="entry name" value="CELLDVISFTSZ"/>
</dbReference>
<dbReference type="InterPro" id="IPR008280">
    <property type="entry name" value="Tub_FtsZ_C"/>
</dbReference>
<dbReference type="HAMAP" id="MF_00909">
    <property type="entry name" value="FtsZ"/>
    <property type="match status" value="1"/>
</dbReference>
<dbReference type="AlphaFoldDB" id="A0A381X281"/>
<dbReference type="Gene3D" id="3.40.50.1440">
    <property type="entry name" value="Tubulin/FtsZ, GTPase domain"/>
    <property type="match status" value="1"/>
</dbReference>
<name>A0A381X281_9ZZZZ</name>
<dbReference type="InterPro" id="IPR000158">
    <property type="entry name" value="Cell_div_FtsZ"/>
</dbReference>
<dbReference type="GO" id="GO:0005737">
    <property type="term" value="C:cytoplasm"/>
    <property type="evidence" value="ECO:0007669"/>
    <property type="project" value="TreeGrafter"/>
</dbReference>
<dbReference type="SUPFAM" id="SSF55307">
    <property type="entry name" value="Tubulin C-terminal domain-like"/>
    <property type="match status" value="1"/>
</dbReference>
<dbReference type="NCBIfam" id="TIGR00065">
    <property type="entry name" value="ftsZ"/>
    <property type="match status" value="1"/>
</dbReference>
<feature type="domain" description="Tubulin/FtsZ GTPase" evidence="4">
    <location>
        <begin position="19"/>
        <end position="211"/>
    </location>
</feature>
<dbReference type="Gene3D" id="3.30.1330.20">
    <property type="entry name" value="Tubulin/FtsZ, C-terminal domain"/>
    <property type="match status" value="1"/>
</dbReference>
<dbReference type="GO" id="GO:0032153">
    <property type="term" value="C:cell division site"/>
    <property type="evidence" value="ECO:0007669"/>
    <property type="project" value="TreeGrafter"/>
</dbReference>
<feature type="domain" description="Tubulin/FtsZ 2-layer sandwich" evidence="5">
    <location>
        <begin position="213"/>
        <end position="330"/>
    </location>
</feature>
<dbReference type="PROSITE" id="PS01134">
    <property type="entry name" value="FTSZ_1"/>
    <property type="match status" value="1"/>
</dbReference>
<accession>A0A381X281</accession>
<dbReference type="FunFam" id="3.40.50.1440:FF:000001">
    <property type="entry name" value="Cell division protein FtsZ"/>
    <property type="match status" value="1"/>
</dbReference>
<dbReference type="EMBL" id="UINC01013652">
    <property type="protein sequence ID" value="SVA58835.1"/>
    <property type="molecule type" value="Genomic_DNA"/>
</dbReference>
<dbReference type="GO" id="GO:0005525">
    <property type="term" value="F:GTP binding"/>
    <property type="evidence" value="ECO:0007669"/>
    <property type="project" value="UniProtKB-KW"/>
</dbReference>
<evidence type="ECO:0000256" key="3">
    <source>
        <dbReference type="ARBA" id="ARBA00023134"/>
    </source>
</evidence>
<dbReference type="InterPro" id="IPR018316">
    <property type="entry name" value="Tubulin/FtsZ_2-layer-sand-dom"/>
</dbReference>
<protein>
    <recommendedName>
        <fullName evidence="7">Cell division protein FtsZ</fullName>
    </recommendedName>
</protein>
<dbReference type="InterPro" id="IPR037103">
    <property type="entry name" value="Tubulin/FtsZ-like_C"/>
</dbReference>
<dbReference type="GO" id="GO:0003924">
    <property type="term" value="F:GTPase activity"/>
    <property type="evidence" value="ECO:0007669"/>
    <property type="project" value="InterPro"/>
</dbReference>
<evidence type="ECO:0000256" key="1">
    <source>
        <dbReference type="ARBA" id="ARBA00009690"/>
    </source>
</evidence>
<keyword evidence="2" id="KW-0547">Nucleotide-binding</keyword>
<dbReference type="SMART" id="SM00865">
    <property type="entry name" value="Tubulin_C"/>
    <property type="match status" value="1"/>
</dbReference>
<dbReference type="PANTHER" id="PTHR30314:SF3">
    <property type="entry name" value="MITOCHONDRIAL DIVISION PROTEIN FSZA"/>
    <property type="match status" value="1"/>
</dbReference>
<gene>
    <name evidence="6" type="ORF">METZ01_LOCUS111689</name>
</gene>
<dbReference type="InterPro" id="IPR020805">
    <property type="entry name" value="Cell_div_FtsZ_CS"/>
</dbReference>
<dbReference type="Pfam" id="PF00091">
    <property type="entry name" value="Tubulin"/>
    <property type="match status" value="1"/>
</dbReference>
<dbReference type="SUPFAM" id="SSF52490">
    <property type="entry name" value="Tubulin nucleotide-binding domain-like"/>
    <property type="match status" value="1"/>
</dbReference>
<evidence type="ECO:0000256" key="2">
    <source>
        <dbReference type="ARBA" id="ARBA00022741"/>
    </source>
</evidence>
<keyword evidence="3" id="KW-0342">GTP-binding</keyword>
<dbReference type="CDD" id="cd02201">
    <property type="entry name" value="FtsZ_type1"/>
    <property type="match status" value="1"/>
</dbReference>
<dbReference type="PANTHER" id="PTHR30314">
    <property type="entry name" value="CELL DIVISION PROTEIN FTSZ-RELATED"/>
    <property type="match status" value="1"/>
</dbReference>
<sequence length="376" mass="39993">MTMEEGMTINGRELEGVARIKVIGIGGGGSNAVSRMFRERVSGVDYIVMNTDVQALMGSDVPIRIRIGEQLTQGMGVGGNPDKGAASAEESREEIYDIIRDSDMIFVAAGMGGGTGTGAAPVIAEIARETGALTVGVVTRPFSFEGNRRSKQAQDGVEKLQGNVDTLLVIPNERLSVVAKEEVTAENAFRLADDVLRLGVQSITELITNAGDINLDFADVQSIMRDAGPAWMSIGWGSGESRARDAAQQAITNPLMDVSIEGATGVLFNITGGSDLKLNELHQAAEVIQRVVDPDANIIFGMSTDPKMENEIKLTIIATGFPTTEALIRRDIEKTVVSAQRVEGNEDSLDLPPFLRRNLGGFSVTSSISQNGHSTG</sequence>
<comment type="similarity">
    <text evidence="1">Belongs to the FtsZ family.</text>
</comment>
<dbReference type="InterPro" id="IPR003008">
    <property type="entry name" value="Tubulin_FtsZ_GTPase"/>
</dbReference>
<dbReference type="InterPro" id="IPR024757">
    <property type="entry name" value="FtsZ_C"/>
</dbReference>